<evidence type="ECO:0000256" key="6">
    <source>
        <dbReference type="PROSITE-ProRule" id="PRU00042"/>
    </source>
</evidence>
<evidence type="ECO:0000313" key="11">
    <source>
        <dbReference type="Proteomes" id="UP001327560"/>
    </source>
</evidence>
<evidence type="ECO:0000313" key="10">
    <source>
        <dbReference type="EMBL" id="WOK96251.1"/>
    </source>
</evidence>
<dbReference type="InterPro" id="IPR001739">
    <property type="entry name" value="Methyl_CpG_DNA-bd"/>
</dbReference>
<proteinExistence type="predicted"/>
<dbReference type="PROSITE" id="PS50982">
    <property type="entry name" value="MBD"/>
    <property type="match status" value="1"/>
</dbReference>
<keyword evidence="6" id="KW-0862">Zinc</keyword>
<keyword evidence="6" id="KW-0479">Metal-binding</keyword>
<organism evidence="10 11">
    <name type="scientific">Canna indica</name>
    <name type="common">Indian-shot</name>
    <dbReference type="NCBI Taxonomy" id="4628"/>
    <lineage>
        <taxon>Eukaryota</taxon>
        <taxon>Viridiplantae</taxon>
        <taxon>Streptophyta</taxon>
        <taxon>Embryophyta</taxon>
        <taxon>Tracheophyta</taxon>
        <taxon>Spermatophyta</taxon>
        <taxon>Magnoliopsida</taxon>
        <taxon>Liliopsida</taxon>
        <taxon>Zingiberales</taxon>
        <taxon>Cannaceae</taxon>
        <taxon>Canna</taxon>
    </lineage>
</organism>
<keyword evidence="3" id="KW-0238">DNA-binding</keyword>
<feature type="region of interest" description="Disordered" evidence="7">
    <location>
        <begin position="57"/>
        <end position="105"/>
    </location>
</feature>
<comment type="subcellular location">
    <subcellularLocation>
        <location evidence="1">Nucleus</location>
    </subcellularLocation>
</comment>
<evidence type="ECO:0000256" key="1">
    <source>
        <dbReference type="ARBA" id="ARBA00004123"/>
    </source>
</evidence>
<evidence type="ECO:0000256" key="2">
    <source>
        <dbReference type="ARBA" id="ARBA00023015"/>
    </source>
</evidence>
<sequence>MAASASEVIPVVDLRFLSQEEISSLSLSCPNAFDLCRSDDVVAPKIDRSVFNESAGSRKQTYSRLRLDPHNPDPTAPSIVASRRPRGLFSPPPPSSCSSSSSAVAPVNHSLTEAGNTDDDDPGRHENLQIVYYLRQLFARGVPAPRTQTQSTPITAHGIPNVTNISGPQLQVPDRAEFPLVEVDGGDREVLNRKDETVDLIALGQKMDPFADELRRRTVGLTTEEQLLDFMSGFDGQWGSRRRRRRIVDASVFGDHLPRGWKLLLSLKRKEGEVWVYCRRYISPSGKQFLSCKEVSSYILTLVGDPNALLPVSVQDNVSAPRSEKLNTDYAAIISDQEHLVKERPKLSLGAPFSSSSADHEKQIGEYNVEDQHQMPCHQINAKRRKLDKLIGEGIIIKDGKFECQICHEMFTDRNHYNGHIGTHVRYQGPNAETLPDESSSGKIFDPAPLAEISYDHSLHEIKKSSTLKSSAEIQLASTNLQCQKGNHEIDHNCTKHENSKIGSAEIAHAVNNTDQLFSSITKGIDAIVVPTIDMAYEKVAEENSTTCADNQIDDCHHKPEETTKTGDVRNIEAGYLNNHEGCNINNVEVCSFRNTDSCDFNNIGASNFMNAEPASVQINDHYAHGYNSEIVTHTAEDDTNGYNTVSITNSSCEIVTEAAQFFPVSMSMDFKINYRDVTRKPEKNAETDNKGIKANSPIDSISTSFMSLDNVVPESSNEIGAASCTSISDIGKYVMGQKLDIENHLVTLQDNSSSYVTEGGVIDTFASNVKENAIVGADESSRKVDLASSHAFSNVNIVSQGILQMELNSSCINIPFVDESSTSNARNRECTFNIDIEGSMLGEMDGPAMELNQCFDDSNSANKEVDPPNTVHEGNSLEIDFNLCSPWLHSSDHIPDVGMSPDQFEDGVSVASQKEKLSGFAHLTLDAVESSELVHLGGEASIPVPEPSIGLGYMPELDNEGCSSVQLGWDISLQNSAYELRSVCVWCNGEFSHVASSAEEESDTLGFICPACKAKISGHLTIFNNH</sequence>
<dbReference type="PROSITE" id="PS50157">
    <property type="entry name" value="ZINC_FINGER_C2H2_2"/>
    <property type="match status" value="1"/>
</dbReference>
<evidence type="ECO:0000256" key="3">
    <source>
        <dbReference type="ARBA" id="ARBA00023125"/>
    </source>
</evidence>
<evidence type="ECO:0008006" key="12">
    <source>
        <dbReference type="Google" id="ProtNLM"/>
    </source>
</evidence>
<feature type="domain" description="MBD" evidence="9">
    <location>
        <begin position="247"/>
        <end position="319"/>
    </location>
</feature>
<dbReference type="EMBL" id="CP136891">
    <property type="protein sequence ID" value="WOK96251.1"/>
    <property type="molecule type" value="Genomic_DNA"/>
</dbReference>
<dbReference type="InterPro" id="IPR016177">
    <property type="entry name" value="DNA-bd_dom_sf"/>
</dbReference>
<evidence type="ECO:0000259" key="8">
    <source>
        <dbReference type="PROSITE" id="PS50157"/>
    </source>
</evidence>
<feature type="domain" description="C2H2-type" evidence="8">
    <location>
        <begin position="402"/>
        <end position="429"/>
    </location>
</feature>
<keyword evidence="2" id="KW-0805">Transcription regulation</keyword>
<dbReference type="InterPro" id="IPR037472">
    <property type="entry name" value="MBD8"/>
</dbReference>
<evidence type="ECO:0000256" key="5">
    <source>
        <dbReference type="ARBA" id="ARBA00023242"/>
    </source>
</evidence>
<reference evidence="10 11" key="1">
    <citation type="submission" date="2023-10" db="EMBL/GenBank/DDBJ databases">
        <title>Chromosome-scale genome assembly provides insights into flower coloration mechanisms of Canna indica.</title>
        <authorList>
            <person name="Li C."/>
        </authorList>
    </citation>
    <scope>NUCLEOTIDE SEQUENCE [LARGE SCALE GENOMIC DNA]</scope>
    <source>
        <tissue evidence="10">Flower</tissue>
    </source>
</reference>
<dbReference type="InterPro" id="IPR013087">
    <property type="entry name" value="Znf_C2H2_type"/>
</dbReference>
<accession>A0AAQ3JWU7</accession>
<evidence type="ECO:0000256" key="4">
    <source>
        <dbReference type="ARBA" id="ARBA00023163"/>
    </source>
</evidence>
<dbReference type="Proteomes" id="UP001327560">
    <property type="component" value="Chromosome 2"/>
</dbReference>
<dbReference type="PANTHER" id="PTHR37701">
    <property type="entry name" value="METHYL-CPG-BINDING DOMAIN-CONTAINING PROTEIN 8"/>
    <property type="match status" value="1"/>
</dbReference>
<evidence type="ECO:0000259" key="9">
    <source>
        <dbReference type="PROSITE" id="PS50982"/>
    </source>
</evidence>
<dbReference type="GO" id="GO:0008270">
    <property type="term" value="F:zinc ion binding"/>
    <property type="evidence" value="ECO:0007669"/>
    <property type="project" value="UniProtKB-KW"/>
</dbReference>
<dbReference type="PROSITE" id="PS00028">
    <property type="entry name" value="ZINC_FINGER_C2H2_1"/>
    <property type="match status" value="1"/>
</dbReference>
<keyword evidence="5" id="KW-0539">Nucleus</keyword>
<dbReference type="AlphaFoldDB" id="A0AAQ3JWU7"/>
<protein>
    <recommendedName>
        <fullName evidence="12">Methyl-CpG-binding domain-containing protein 8</fullName>
    </recommendedName>
</protein>
<keyword evidence="6" id="KW-0863">Zinc-finger</keyword>
<dbReference type="GO" id="GO:0003677">
    <property type="term" value="F:DNA binding"/>
    <property type="evidence" value="ECO:0007669"/>
    <property type="project" value="UniProtKB-KW"/>
</dbReference>
<keyword evidence="11" id="KW-1185">Reference proteome</keyword>
<dbReference type="SUPFAM" id="SSF54171">
    <property type="entry name" value="DNA-binding domain"/>
    <property type="match status" value="1"/>
</dbReference>
<gene>
    <name evidence="10" type="ORF">Cni_G04958</name>
</gene>
<name>A0AAQ3JWU7_9LILI</name>
<evidence type="ECO:0000256" key="7">
    <source>
        <dbReference type="SAM" id="MobiDB-lite"/>
    </source>
</evidence>
<dbReference type="PANTHER" id="PTHR37701:SF17">
    <property type="entry name" value="METHYL BINDING DOMAIN117"/>
    <property type="match status" value="1"/>
</dbReference>
<keyword evidence="4" id="KW-0804">Transcription</keyword>
<dbReference type="GO" id="GO:0005634">
    <property type="term" value="C:nucleus"/>
    <property type="evidence" value="ECO:0007669"/>
    <property type="project" value="UniProtKB-SubCell"/>
</dbReference>